<dbReference type="RefSeq" id="WP_188760127.1">
    <property type="nucleotide sequence ID" value="NZ_BMJB01000002.1"/>
</dbReference>
<dbReference type="AlphaFoldDB" id="A0A916W8A4"/>
<evidence type="ECO:0000313" key="4">
    <source>
        <dbReference type="Proteomes" id="UP000648801"/>
    </source>
</evidence>
<gene>
    <name evidence="3" type="ORF">GCM10011507_27830</name>
</gene>
<keyword evidence="4" id="KW-1185">Reference proteome</keyword>
<reference evidence="3" key="1">
    <citation type="journal article" date="2014" name="Int. J. Syst. Evol. Microbiol.">
        <title>Complete genome sequence of Corynebacterium casei LMG S-19264T (=DSM 44701T), isolated from a smear-ripened cheese.</title>
        <authorList>
            <consortium name="US DOE Joint Genome Institute (JGI-PGF)"/>
            <person name="Walter F."/>
            <person name="Albersmeier A."/>
            <person name="Kalinowski J."/>
            <person name="Ruckert C."/>
        </authorList>
    </citation>
    <scope>NUCLEOTIDE SEQUENCE</scope>
    <source>
        <strain evidence="3">CGMCC 1.15447</strain>
    </source>
</reference>
<evidence type="ECO:0000313" key="3">
    <source>
        <dbReference type="EMBL" id="GGA74885.1"/>
    </source>
</evidence>
<organism evidence="3 4">
    <name type="scientific">Edaphobacter acidisoli</name>
    <dbReference type="NCBI Taxonomy" id="2040573"/>
    <lineage>
        <taxon>Bacteria</taxon>
        <taxon>Pseudomonadati</taxon>
        <taxon>Acidobacteriota</taxon>
        <taxon>Terriglobia</taxon>
        <taxon>Terriglobales</taxon>
        <taxon>Acidobacteriaceae</taxon>
        <taxon>Edaphobacter</taxon>
    </lineage>
</organism>
<feature type="signal peptide" evidence="2">
    <location>
        <begin position="1"/>
        <end position="30"/>
    </location>
</feature>
<reference evidence="3" key="2">
    <citation type="submission" date="2020-09" db="EMBL/GenBank/DDBJ databases">
        <authorList>
            <person name="Sun Q."/>
            <person name="Zhou Y."/>
        </authorList>
    </citation>
    <scope>NUCLEOTIDE SEQUENCE</scope>
    <source>
        <strain evidence="3">CGMCC 1.15447</strain>
    </source>
</reference>
<name>A0A916W8A4_9BACT</name>
<keyword evidence="2" id="KW-0732">Signal</keyword>
<evidence type="ECO:0000256" key="2">
    <source>
        <dbReference type="SAM" id="SignalP"/>
    </source>
</evidence>
<feature type="chain" id="PRO_5037737487" evidence="2">
    <location>
        <begin position="31"/>
        <end position="99"/>
    </location>
</feature>
<comment type="caution">
    <text evidence="3">The sequence shown here is derived from an EMBL/GenBank/DDBJ whole genome shotgun (WGS) entry which is preliminary data.</text>
</comment>
<evidence type="ECO:0000256" key="1">
    <source>
        <dbReference type="SAM" id="MobiDB-lite"/>
    </source>
</evidence>
<dbReference type="EMBL" id="BMJB01000002">
    <property type="protein sequence ID" value="GGA74885.1"/>
    <property type="molecule type" value="Genomic_DNA"/>
</dbReference>
<dbReference type="PROSITE" id="PS51257">
    <property type="entry name" value="PROKAR_LIPOPROTEIN"/>
    <property type="match status" value="1"/>
</dbReference>
<proteinExistence type="predicted"/>
<dbReference type="Proteomes" id="UP000648801">
    <property type="component" value="Unassembled WGS sequence"/>
</dbReference>
<accession>A0A916W8A4</accession>
<feature type="region of interest" description="Disordered" evidence="1">
    <location>
        <begin position="59"/>
        <end position="99"/>
    </location>
</feature>
<protein>
    <submittedName>
        <fullName evidence="3">Uncharacterized protein</fullName>
    </submittedName>
</protein>
<sequence length="99" mass="10499">MSSKYTSRTARRLIKLASLGLAGLLAGLLAGCSETPPHTIVNTSYANADTALNFDGSQLPPNLDSVRIPPLKNAPSARRLEEDNLQPTQPASTPHLYGS</sequence>